<accession>A0A7V5H4H5</accession>
<dbReference type="PANTHER" id="PTHR43479:SF11">
    <property type="entry name" value="ACREF_ENVCD OPERON REPRESSOR-RELATED"/>
    <property type="match status" value="1"/>
</dbReference>
<gene>
    <name evidence="4" type="ORF">ENL21_00875</name>
</gene>
<dbReference type="InterPro" id="IPR001647">
    <property type="entry name" value="HTH_TetR"/>
</dbReference>
<dbReference type="Proteomes" id="UP000886111">
    <property type="component" value="Unassembled WGS sequence"/>
</dbReference>
<evidence type="ECO:0000259" key="3">
    <source>
        <dbReference type="PROSITE" id="PS50977"/>
    </source>
</evidence>
<dbReference type="GO" id="GO:0003677">
    <property type="term" value="F:DNA binding"/>
    <property type="evidence" value="ECO:0007669"/>
    <property type="project" value="UniProtKB-UniRule"/>
</dbReference>
<reference evidence="4" key="1">
    <citation type="journal article" date="2020" name="mSystems">
        <title>Genome- and Community-Level Interaction Insights into Carbon Utilization and Element Cycling Functions of Hydrothermarchaeota in Hydrothermal Sediment.</title>
        <authorList>
            <person name="Zhou Z."/>
            <person name="Liu Y."/>
            <person name="Xu W."/>
            <person name="Pan J."/>
            <person name="Luo Z.H."/>
            <person name="Li M."/>
        </authorList>
    </citation>
    <scope>NUCLEOTIDE SEQUENCE [LARGE SCALE GENOMIC DNA]</scope>
    <source>
        <strain evidence="4">HyVt-76</strain>
    </source>
</reference>
<name>A0A7V5H4H5_CALAY</name>
<dbReference type="InterPro" id="IPR054422">
    <property type="entry name" value="TetR-like_HI_0893_C"/>
</dbReference>
<sequence length="190" mass="22107">MRVKDENKQEAIFRATIKLVNEIGLVASSVAKIAREAKVSPATIYIYYQNKEDLLVSTYLRIKREMGQAMLQNLNTDQPLRDVFRQAWFAMFDFFKSHKDYFRFVDQFSNSPFISKLETKEVEDAFGPLMDLVQKGVEQKIIKNVNLNLLAVFLFYPIFTLSNARLCPDWKLDEANIDQAFSMAWDAIKL</sequence>
<comment type="caution">
    <text evidence="4">The sequence shown here is derived from an EMBL/GenBank/DDBJ whole genome shotgun (WGS) entry which is preliminary data.</text>
</comment>
<dbReference type="Pfam" id="PF22604">
    <property type="entry name" value="TetR_HI_0893_C"/>
    <property type="match status" value="1"/>
</dbReference>
<dbReference type="SUPFAM" id="SSF48498">
    <property type="entry name" value="Tetracyclin repressor-like, C-terminal domain"/>
    <property type="match status" value="1"/>
</dbReference>
<organism evidence="4">
    <name type="scientific">Caldithrix abyssi</name>
    <dbReference type="NCBI Taxonomy" id="187145"/>
    <lineage>
        <taxon>Bacteria</taxon>
        <taxon>Pseudomonadati</taxon>
        <taxon>Calditrichota</taxon>
        <taxon>Calditrichia</taxon>
        <taxon>Calditrichales</taxon>
        <taxon>Calditrichaceae</taxon>
        <taxon>Caldithrix</taxon>
    </lineage>
</organism>
<keyword evidence="1 2" id="KW-0238">DNA-binding</keyword>
<dbReference type="InterPro" id="IPR036271">
    <property type="entry name" value="Tet_transcr_reg_TetR-rel_C_sf"/>
</dbReference>
<evidence type="ECO:0000313" key="4">
    <source>
        <dbReference type="EMBL" id="HHE54303.1"/>
    </source>
</evidence>
<proteinExistence type="predicted"/>
<dbReference type="Pfam" id="PF00440">
    <property type="entry name" value="TetR_N"/>
    <property type="match status" value="1"/>
</dbReference>
<dbReference type="EMBL" id="DRTD01000063">
    <property type="protein sequence ID" value="HHE54303.1"/>
    <property type="molecule type" value="Genomic_DNA"/>
</dbReference>
<feature type="DNA-binding region" description="H-T-H motif" evidence="2">
    <location>
        <begin position="29"/>
        <end position="48"/>
    </location>
</feature>
<protein>
    <submittedName>
        <fullName evidence="4">TetR/AcrR family transcriptional regulator</fullName>
    </submittedName>
</protein>
<dbReference type="InterPro" id="IPR009057">
    <property type="entry name" value="Homeodomain-like_sf"/>
</dbReference>
<dbReference type="PANTHER" id="PTHR43479">
    <property type="entry name" value="ACREF/ENVCD OPERON REPRESSOR-RELATED"/>
    <property type="match status" value="1"/>
</dbReference>
<dbReference type="SUPFAM" id="SSF46689">
    <property type="entry name" value="Homeodomain-like"/>
    <property type="match status" value="1"/>
</dbReference>
<feature type="domain" description="HTH tetR-type" evidence="3">
    <location>
        <begin position="6"/>
        <end position="66"/>
    </location>
</feature>
<dbReference type="PRINTS" id="PR00455">
    <property type="entry name" value="HTHTETR"/>
</dbReference>
<dbReference type="PROSITE" id="PS50977">
    <property type="entry name" value="HTH_TETR_2"/>
    <property type="match status" value="1"/>
</dbReference>
<dbReference type="Gene3D" id="1.10.357.10">
    <property type="entry name" value="Tetracycline Repressor, domain 2"/>
    <property type="match status" value="1"/>
</dbReference>
<evidence type="ECO:0000256" key="2">
    <source>
        <dbReference type="PROSITE-ProRule" id="PRU00335"/>
    </source>
</evidence>
<dbReference type="AlphaFoldDB" id="A0A7V5H4H5"/>
<evidence type="ECO:0000256" key="1">
    <source>
        <dbReference type="ARBA" id="ARBA00023125"/>
    </source>
</evidence>
<dbReference type="InterPro" id="IPR050624">
    <property type="entry name" value="HTH-type_Tx_Regulator"/>
</dbReference>